<name>A0ABY8F2J2_9HYPH</name>
<evidence type="ECO:0000256" key="1">
    <source>
        <dbReference type="SAM" id="SignalP"/>
    </source>
</evidence>
<gene>
    <name evidence="3" type="ORF">K1718_26670</name>
</gene>
<feature type="chain" id="PRO_5046998646" evidence="1">
    <location>
        <begin position="27"/>
        <end position="254"/>
    </location>
</feature>
<dbReference type="PANTHER" id="PTHR37017">
    <property type="entry name" value="AB HYDROLASE-1 DOMAIN-CONTAINING PROTEIN-RELATED"/>
    <property type="match status" value="1"/>
</dbReference>
<evidence type="ECO:0000313" key="3">
    <source>
        <dbReference type="EMBL" id="WFE89695.1"/>
    </source>
</evidence>
<organism evidence="3 4">
    <name type="scientific">Roseibium porphyridii</name>
    <dbReference type="NCBI Taxonomy" id="2866279"/>
    <lineage>
        <taxon>Bacteria</taxon>
        <taxon>Pseudomonadati</taxon>
        <taxon>Pseudomonadota</taxon>
        <taxon>Alphaproteobacteria</taxon>
        <taxon>Hyphomicrobiales</taxon>
        <taxon>Stappiaceae</taxon>
        <taxon>Roseibium</taxon>
    </lineage>
</organism>
<accession>A0ABY8F2J2</accession>
<keyword evidence="4" id="KW-1185">Reference proteome</keyword>
<reference evidence="3 4" key="1">
    <citation type="submission" date="2023-03" db="EMBL/GenBank/DDBJ databases">
        <title>Roseibium porphyridii sp. nov. and Roseibium rhodosorbium sp. nov. isolated from marine algae, Porphyridium cruentum and Rhodosorus marinus, respectively.</title>
        <authorList>
            <person name="Lee M.W."/>
            <person name="Choi B.J."/>
            <person name="Lee J.K."/>
            <person name="Choi D.G."/>
            <person name="Baek J.H."/>
            <person name="Bayburt H."/>
            <person name="Kim J.M."/>
            <person name="Han D.M."/>
            <person name="Kim K.H."/>
            <person name="Jeon C.O."/>
        </authorList>
    </citation>
    <scope>NUCLEOTIDE SEQUENCE [LARGE SCALE GENOMIC DNA]</scope>
    <source>
        <strain evidence="3 4">KMA01</strain>
    </source>
</reference>
<dbReference type="PANTHER" id="PTHR37017:SF11">
    <property type="entry name" value="ESTERASE_LIPASE_THIOESTERASE DOMAIN-CONTAINING PROTEIN"/>
    <property type="match status" value="1"/>
</dbReference>
<dbReference type="RefSeq" id="WP_265680239.1">
    <property type="nucleotide sequence ID" value="NZ_CP120863.1"/>
</dbReference>
<keyword evidence="1" id="KW-0732">Signal</keyword>
<dbReference type="InterPro" id="IPR052897">
    <property type="entry name" value="Sec-Metab_Biosynth_Hydrolase"/>
</dbReference>
<evidence type="ECO:0000259" key="2">
    <source>
        <dbReference type="Pfam" id="PF12697"/>
    </source>
</evidence>
<dbReference type="Pfam" id="PF12697">
    <property type="entry name" value="Abhydrolase_6"/>
    <property type="match status" value="1"/>
</dbReference>
<dbReference type="GO" id="GO:0016787">
    <property type="term" value="F:hydrolase activity"/>
    <property type="evidence" value="ECO:0007669"/>
    <property type="project" value="UniProtKB-KW"/>
</dbReference>
<dbReference type="SUPFAM" id="SSF53474">
    <property type="entry name" value="alpha/beta-Hydrolases"/>
    <property type="match status" value="1"/>
</dbReference>
<feature type="domain" description="AB hydrolase-1" evidence="2">
    <location>
        <begin position="34"/>
        <end position="247"/>
    </location>
</feature>
<dbReference type="EMBL" id="CP120863">
    <property type="protein sequence ID" value="WFE89695.1"/>
    <property type="molecule type" value="Genomic_DNA"/>
</dbReference>
<dbReference type="InterPro" id="IPR029058">
    <property type="entry name" value="AB_hydrolase_fold"/>
</dbReference>
<feature type="signal peptide" evidence="1">
    <location>
        <begin position="1"/>
        <end position="26"/>
    </location>
</feature>
<dbReference type="Gene3D" id="3.40.50.1820">
    <property type="entry name" value="alpha/beta hydrolase"/>
    <property type="match status" value="1"/>
</dbReference>
<protein>
    <submittedName>
        <fullName evidence="3">Alpha/beta hydrolase</fullName>
    </submittedName>
</protein>
<evidence type="ECO:0000313" key="4">
    <source>
        <dbReference type="Proteomes" id="UP001209803"/>
    </source>
</evidence>
<sequence length="254" mass="26639">MTSIRNFLASAAMASAMIWSSGLAIASDLKANSVVLVHGAFADGSSWSKVTPLLEAAGLDVIAVQNPLESLAGDVAFTNRAIDRAEGPVVLVGHSWGGMVITEAGGHDKVQSLVYVAAYAPSEGQSLGEAAELEKFPAPGIGALQKDDHGYFFLSKEAAAKYFAQDLPKDQTDFIAASQGLLNSSALGEPVSTTAWKDKPSFYAIAGEDHMTPTALQREFAKKIGAVSREIASSHSIMVSQPEFVANLIIEAAK</sequence>
<dbReference type="Proteomes" id="UP001209803">
    <property type="component" value="Chromosome"/>
</dbReference>
<keyword evidence="3" id="KW-0378">Hydrolase</keyword>
<dbReference type="InterPro" id="IPR000073">
    <property type="entry name" value="AB_hydrolase_1"/>
</dbReference>
<proteinExistence type="predicted"/>